<evidence type="ECO:0000256" key="6">
    <source>
        <dbReference type="ARBA" id="ARBA00023014"/>
    </source>
</evidence>
<dbReference type="InterPro" id="IPR036136">
    <property type="entry name" value="Nit/Sulf_reduc_fer-like_dom_sf"/>
</dbReference>
<dbReference type="Proteomes" id="UP000287866">
    <property type="component" value="Unassembled WGS sequence"/>
</dbReference>
<name>A0A8T6QZD2_9MICO</name>
<proteinExistence type="predicted"/>
<keyword evidence="1" id="KW-0004">4Fe-4S</keyword>
<dbReference type="InterPro" id="IPR005117">
    <property type="entry name" value="NiRdtase/SiRdtase_haem-b_fer"/>
</dbReference>
<sequence>MSVTPTHPPQRPVADRCPGLLRPHVAQDGALVRLRLPGGEVGVDVLMDLLALAGRHGAPVLQLTSRGNLQLRGLPDPLPDAFVRGVEATGLLPSATHERVRNVLAAPLAPGLQPLVRDLDAALCADPALADLPGRFLFAVADASGSPLSEPYDVAYRARSLTEGLLLAGGRGRPVSSTDAVAAVLDVARAFLAHAPHGVWNVRDLPAGSPVLGGLDPVPPAVAPPLEPGPVGEDLVAGVPLAMLRPGHVAALAEVAGRVVVTPWRSLVVRGGAAAATALERAGLVVDPASAASRVSACVGAPHCAKARSATLPVAADVVAALDARGTATPPLHVVGCERRCGARDGDLVAVGAPDADAVLSLLPGDRA</sequence>
<dbReference type="GO" id="GO:0051539">
    <property type="term" value="F:4 iron, 4 sulfur cluster binding"/>
    <property type="evidence" value="ECO:0007669"/>
    <property type="project" value="UniProtKB-KW"/>
</dbReference>
<dbReference type="PANTHER" id="PTHR32439:SF9">
    <property type="entry name" value="BLR3264 PROTEIN"/>
    <property type="match status" value="1"/>
</dbReference>
<dbReference type="InterPro" id="IPR051329">
    <property type="entry name" value="NIR_SIR_4Fe-4S"/>
</dbReference>
<dbReference type="Gene3D" id="3.90.480.10">
    <property type="entry name" value="Sulfite Reductase Hemoprotein,Domain 2"/>
    <property type="match status" value="1"/>
</dbReference>
<keyword evidence="6" id="KW-0411">Iron-sulfur</keyword>
<evidence type="ECO:0000256" key="2">
    <source>
        <dbReference type="ARBA" id="ARBA00022617"/>
    </source>
</evidence>
<keyword evidence="3" id="KW-0479">Metal-binding</keyword>
<keyword evidence="9" id="KW-1185">Reference proteome</keyword>
<evidence type="ECO:0000313" key="8">
    <source>
        <dbReference type="EMBL" id="NHA67308.1"/>
    </source>
</evidence>
<dbReference type="EMBL" id="SAYU02000009">
    <property type="protein sequence ID" value="NHA67308.1"/>
    <property type="molecule type" value="Genomic_DNA"/>
</dbReference>
<evidence type="ECO:0000256" key="5">
    <source>
        <dbReference type="ARBA" id="ARBA00023004"/>
    </source>
</evidence>
<evidence type="ECO:0000256" key="4">
    <source>
        <dbReference type="ARBA" id="ARBA00023002"/>
    </source>
</evidence>
<protein>
    <submittedName>
        <fullName evidence="8">Cobalamin biosynthesis protein CobG</fullName>
    </submittedName>
</protein>
<comment type="caution">
    <text evidence="8">The sequence shown here is derived from an EMBL/GenBank/DDBJ whole genome shotgun (WGS) entry which is preliminary data.</text>
</comment>
<dbReference type="PANTHER" id="PTHR32439">
    <property type="entry name" value="FERREDOXIN--NITRITE REDUCTASE, CHLOROPLASTIC"/>
    <property type="match status" value="1"/>
</dbReference>
<evidence type="ECO:0000256" key="3">
    <source>
        <dbReference type="ARBA" id="ARBA00022723"/>
    </source>
</evidence>
<gene>
    <name evidence="8" type="ORF">EPD83_004435</name>
</gene>
<keyword evidence="4" id="KW-0560">Oxidoreductase</keyword>
<feature type="domain" description="Nitrite/Sulfite reductase ferredoxin-like" evidence="7">
    <location>
        <begin position="27"/>
        <end position="76"/>
    </location>
</feature>
<dbReference type="GO" id="GO:0016491">
    <property type="term" value="F:oxidoreductase activity"/>
    <property type="evidence" value="ECO:0007669"/>
    <property type="project" value="UniProtKB-KW"/>
</dbReference>
<dbReference type="InterPro" id="IPR045854">
    <property type="entry name" value="NO2/SO3_Rdtase_4Fe4S_sf"/>
</dbReference>
<dbReference type="AlphaFoldDB" id="A0A8T6QZD2"/>
<dbReference type="GO" id="GO:0046872">
    <property type="term" value="F:metal ion binding"/>
    <property type="evidence" value="ECO:0007669"/>
    <property type="project" value="UniProtKB-KW"/>
</dbReference>
<keyword evidence="2" id="KW-0349">Heme</keyword>
<evidence type="ECO:0000259" key="7">
    <source>
        <dbReference type="Pfam" id="PF03460"/>
    </source>
</evidence>
<evidence type="ECO:0000313" key="9">
    <source>
        <dbReference type="Proteomes" id="UP000287866"/>
    </source>
</evidence>
<dbReference type="RefSeq" id="WP_165566262.1">
    <property type="nucleotide sequence ID" value="NZ_SAYU02000009.1"/>
</dbReference>
<dbReference type="SUPFAM" id="SSF55124">
    <property type="entry name" value="Nitrite/Sulfite reductase N-terminal domain-like"/>
    <property type="match status" value="2"/>
</dbReference>
<reference evidence="8" key="1">
    <citation type="submission" date="2020-03" db="EMBL/GenBank/DDBJ databases">
        <title>Phycicoccus flavus sp. nov., a novel endophytic actinobacterium isolated from branch of Kandelia candel.</title>
        <authorList>
            <person name="Tuo L."/>
        </authorList>
    </citation>
    <scope>NUCLEOTIDE SEQUENCE</scope>
    <source>
        <strain evidence="8">CMS6Z-2</strain>
    </source>
</reference>
<dbReference type="Gene3D" id="3.30.413.10">
    <property type="entry name" value="Sulfite Reductase Hemoprotein, domain 1"/>
    <property type="match status" value="1"/>
</dbReference>
<keyword evidence="5" id="KW-0408">Iron</keyword>
<accession>A0A8T6QZD2</accession>
<dbReference type="Pfam" id="PF03460">
    <property type="entry name" value="NIR_SIR_ferr"/>
    <property type="match status" value="1"/>
</dbReference>
<evidence type="ECO:0000256" key="1">
    <source>
        <dbReference type="ARBA" id="ARBA00022485"/>
    </source>
</evidence>
<organism evidence="8 9">
    <name type="scientific">Phycicoccus flavus</name>
    <dbReference type="NCBI Taxonomy" id="2502783"/>
    <lineage>
        <taxon>Bacteria</taxon>
        <taxon>Bacillati</taxon>
        <taxon>Actinomycetota</taxon>
        <taxon>Actinomycetes</taxon>
        <taxon>Micrococcales</taxon>
        <taxon>Intrasporangiaceae</taxon>
        <taxon>Phycicoccus</taxon>
    </lineage>
</organism>